<dbReference type="InterPro" id="IPR010730">
    <property type="entry name" value="HET"/>
</dbReference>
<dbReference type="EMBL" id="LFMY01000001">
    <property type="protein sequence ID" value="OKL64548.1"/>
    <property type="molecule type" value="Genomic_DNA"/>
</dbReference>
<dbReference type="Pfam" id="PF06985">
    <property type="entry name" value="HET"/>
    <property type="match status" value="1"/>
</dbReference>
<protein>
    <recommendedName>
        <fullName evidence="1">Heterokaryon incompatibility domain-containing protein</fullName>
    </recommendedName>
</protein>
<comment type="caution">
    <text evidence="2">The sequence shown here is derived from an EMBL/GenBank/DDBJ whole genome shotgun (WGS) entry which is preliminary data.</text>
</comment>
<sequence length="681" mass="77631">MDKTDDSLCAQCKTLPTLRELRDTYTLHETFHEFQSCRCSFCSWLYRVLLEDVKLDYDRMAASDSPVELYASLDQASNFELPALSVRMDTYGAELFVLARPENPAAEYISGRIIERDSSSNDAINLVKSWAARCQNTHPECISTGDFALPTYLVDLEGGSRGRRNLRVIQTSADQPDRKYITLSYVWGVAAQPVMLTQATKTSLMESIPETSLPQTHRDAIQVARWLGIRYLWIDALCIIQDGNKEDKMKEIARMDRIFGNSYLTIQATRAGSVHDGFLGPIKSPSTAPEIPYPLIRAPDRVFLHTRPMGTTYGPGDARAWCYEERILPRRVLVYGDKTLEFRCINSRYDDFGRVSNFTTQGPASFWRPKPWYENTSVPRAARSKDPVLDKLKLWYWMLDMNYTPRLLTKSGDRLLAIGGIVRQLLECIPGPYIAGLWQVDLPWGLLWQCRRGMTNQVLGPEVLRATGYLDRPTGMSMTRPEDYKQQQQRAPSWSWAALDGGTHHPSIAQRYALDSKRYTSSIKRRVFAKFERIPHTLGGESDLRGLGELEEDATLRISAPLYTMDIVYKDDERWKGFDQRIGRGNWRSRPYMILHSVVGGNADIETRWENVPIGAVQLDLSEDDERPERVWCLLMVEGIGLILDCVDAAKKVFVRKGVFFTTSLWPTELNDIDPVSVCII</sequence>
<dbReference type="AlphaFoldDB" id="A0A225B481"/>
<dbReference type="STRING" id="1441469.A0A225B481"/>
<dbReference type="GeneID" id="31000244"/>
<proteinExistence type="predicted"/>
<dbReference type="PANTHER" id="PTHR33112">
    <property type="entry name" value="DOMAIN PROTEIN, PUTATIVE-RELATED"/>
    <property type="match status" value="1"/>
</dbReference>
<gene>
    <name evidence="2" type="ORF">UA08_00489</name>
</gene>
<accession>A0A225B481</accession>
<evidence type="ECO:0000313" key="2">
    <source>
        <dbReference type="EMBL" id="OKL64548.1"/>
    </source>
</evidence>
<organism evidence="2 3">
    <name type="scientific">Talaromyces atroroseus</name>
    <dbReference type="NCBI Taxonomy" id="1441469"/>
    <lineage>
        <taxon>Eukaryota</taxon>
        <taxon>Fungi</taxon>
        <taxon>Dikarya</taxon>
        <taxon>Ascomycota</taxon>
        <taxon>Pezizomycotina</taxon>
        <taxon>Eurotiomycetes</taxon>
        <taxon>Eurotiomycetidae</taxon>
        <taxon>Eurotiales</taxon>
        <taxon>Trichocomaceae</taxon>
        <taxon>Talaromyces</taxon>
        <taxon>Talaromyces sect. Trachyspermi</taxon>
    </lineage>
</organism>
<reference evidence="2 3" key="1">
    <citation type="submission" date="2015-06" db="EMBL/GenBank/DDBJ databases">
        <title>Talaromyces atroroseus IBT 11181 draft genome.</title>
        <authorList>
            <person name="Rasmussen K.B."/>
            <person name="Rasmussen S."/>
            <person name="Petersen B."/>
            <person name="Sicheritz-Ponten T."/>
            <person name="Mortensen U.H."/>
            <person name="Thrane U."/>
        </authorList>
    </citation>
    <scope>NUCLEOTIDE SEQUENCE [LARGE SCALE GENOMIC DNA]</scope>
    <source>
        <strain evidence="2 3">IBT 11181</strain>
    </source>
</reference>
<dbReference type="Proteomes" id="UP000214365">
    <property type="component" value="Unassembled WGS sequence"/>
</dbReference>
<keyword evidence="3" id="KW-1185">Reference proteome</keyword>
<evidence type="ECO:0000313" key="3">
    <source>
        <dbReference type="Proteomes" id="UP000214365"/>
    </source>
</evidence>
<dbReference type="OrthoDB" id="5362512at2759"/>
<evidence type="ECO:0000259" key="1">
    <source>
        <dbReference type="Pfam" id="PF06985"/>
    </source>
</evidence>
<dbReference type="PANTHER" id="PTHR33112:SF16">
    <property type="entry name" value="HETEROKARYON INCOMPATIBILITY DOMAIN-CONTAINING PROTEIN"/>
    <property type="match status" value="1"/>
</dbReference>
<dbReference type="RefSeq" id="XP_020124669.1">
    <property type="nucleotide sequence ID" value="XM_020260300.1"/>
</dbReference>
<name>A0A225B481_TALAT</name>
<feature type="domain" description="Heterokaryon incompatibility" evidence="1">
    <location>
        <begin position="180"/>
        <end position="283"/>
    </location>
</feature>